<feature type="region of interest" description="Disordered" evidence="1">
    <location>
        <begin position="83"/>
        <end position="111"/>
    </location>
</feature>
<feature type="domain" description="Endonuclease/exonuclease/phosphatase" evidence="2">
    <location>
        <begin position="177"/>
        <end position="357"/>
    </location>
</feature>
<dbReference type="GO" id="GO:0000175">
    <property type="term" value="F:3'-5'-RNA exonuclease activity"/>
    <property type="evidence" value="ECO:0007669"/>
    <property type="project" value="TreeGrafter"/>
</dbReference>
<dbReference type="Pfam" id="PF03372">
    <property type="entry name" value="Exo_endo_phos"/>
    <property type="match status" value="1"/>
</dbReference>
<evidence type="ECO:0000313" key="3">
    <source>
        <dbReference type="EMBL" id="KAK9682609.1"/>
    </source>
</evidence>
<proteinExistence type="predicted"/>
<feature type="compositionally biased region" description="Gly residues" evidence="1">
    <location>
        <begin position="86"/>
        <end position="97"/>
    </location>
</feature>
<organism evidence="3 4">
    <name type="scientific">Saponaria officinalis</name>
    <name type="common">Common soapwort</name>
    <name type="synonym">Lychnis saponaria</name>
    <dbReference type="NCBI Taxonomy" id="3572"/>
    <lineage>
        <taxon>Eukaryota</taxon>
        <taxon>Viridiplantae</taxon>
        <taxon>Streptophyta</taxon>
        <taxon>Embryophyta</taxon>
        <taxon>Tracheophyta</taxon>
        <taxon>Spermatophyta</taxon>
        <taxon>Magnoliopsida</taxon>
        <taxon>eudicotyledons</taxon>
        <taxon>Gunneridae</taxon>
        <taxon>Pentapetalae</taxon>
        <taxon>Caryophyllales</taxon>
        <taxon>Caryophyllaceae</taxon>
        <taxon>Caryophylleae</taxon>
        <taxon>Saponaria</taxon>
    </lineage>
</organism>
<feature type="region of interest" description="Disordered" evidence="1">
    <location>
        <begin position="386"/>
        <end position="414"/>
    </location>
</feature>
<dbReference type="AlphaFoldDB" id="A0AAW1I2C7"/>
<dbReference type="Proteomes" id="UP001443914">
    <property type="component" value="Unassembled WGS sequence"/>
</dbReference>
<dbReference type="PANTHER" id="PTHR12121:SF85">
    <property type="entry name" value="CARBON CATABOLITE REPRESSOR PROTEIN 4 HOMOLOG 6"/>
    <property type="match status" value="1"/>
</dbReference>
<dbReference type="SUPFAM" id="SSF56219">
    <property type="entry name" value="DNase I-like"/>
    <property type="match status" value="1"/>
</dbReference>
<gene>
    <name evidence="3" type="ORF">RND81_10G085300</name>
</gene>
<dbReference type="EMBL" id="JBDFQZ010000010">
    <property type="protein sequence ID" value="KAK9682609.1"/>
    <property type="molecule type" value="Genomic_DNA"/>
</dbReference>
<dbReference type="Gene3D" id="3.60.10.10">
    <property type="entry name" value="Endonuclease/exonuclease/phosphatase"/>
    <property type="match status" value="1"/>
</dbReference>
<keyword evidence="4" id="KW-1185">Reference proteome</keyword>
<comment type="caution">
    <text evidence="3">The sequence shown here is derived from an EMBL/GenBank/DDBJ whole genome shotgun (WGS) entry which is preliminary data.</text>
</comment>
<dbReference type="InterPro" id="IPR005135">
    <property type="entry name" value="Endo/exonuclease/phosphatase"/>
</dbReference>
<protein>
    <recommendedName>
        <fullName evidence="2">Endonuclease/exonuclease/phosphatase domain-containing protein</fullName>
    </recommendedName>
</protein>
<name>A0AAW1I2C7_SAPOF</name>
<dbReference type="PANTHER" id="PTHR12121">
    <property type="entry name" value="CARBON CATABOLITE REPRESSOR PROTEIN 4"/>
    <property type="match status" value="1"/>
</dbReference>
<evidence type="ECO:0000256" key="1">
    <source>
        <dbReference type="SAM" id="MobiDB-lite"/>
    </source>
</evidence>
<evidence type="ECO:0000313" key="4">
    <source>
        <dbReference type="Proteomes" id="UP001443914"/>
    </source>
</evidence>
<evidence type="ECO:0000259" key="2">
    <source>
        <dbReference type="Pfam" id="PF03372"/>
    </source>
</evidence>
<dbReference type="InterPro" id="IPR036691">
    <property type="entry name" value="Endo/exonu/phosph_ase_sf"/>
</dbReference>
<reference evidence="3" key="1">
    <citation type="submission" date="2024-03" db="EMBL/GenBank/DDBJ databases">
        <title>WGS assembly of Saponaria officinalis var. Norfolk2.</title>
        <authorList>
            <person name="Jenkins J."/>
            <person name="Shu S."/>
            <person name="Grimwood J."/>
            <person name="Barry K."/>
            <person name="Goodstein D."/>
            <person name="Schmutz J."/>
            <person name="Leebens-Mack J."/>
            <person name="Osbourn A."/>
        </authorList>
    </citation>
    <scope>NUCLEOTIDE SEQUENCE [LARGE SCALE GENOMIC DNA]</scope>
    <source>
        <strain evidence="3">JIC</strain>
    </source>
</reference>
<accession>A0AAW1I2C7</accession>
<sequence length="568" mass="63749">MRFPSQSSLHRVAAATTVFSHSPVVVMSTRPSFHGRGGGRGYRNFAGEFHSHPTHDANFNFKHNYNAQSYNYCTHENNQNNYTASGRGGGGNFGGRGAPPHSRWQNQAADGVRRQKPADFRTWEFAKQPPPPNSERFVVLSYNILADYLANGHRNLYFHIPRQFMSWEWRKSNILFELKLWSPDIMCLQEVDKFQELEEDLRGRGYSGIWKMRTGEPVDGCAIFFRTRRFKLMFEDRIEYNKHGMRDNVAQVCVLEALNQNHRGDQLSSSSSGVPNRVVVCNIHVLYNPRRGEMKLGQVRMLLEKAHAVSKTWDDAPIVLCGDFNCTPKSALYNFIAEKKYFDGQLDISQVDRDNVSGQASAEIRPPSRSYGYNFRGQLAGNMANSTMTPSPNNISETDNFNSQSDNSCSTSDPKFVEESMVDRASGLPSQPAGDLNTSNFGDAVFNADIATKNKPLYNPSMWTAMEKATATGNTNITILEHPLKLRSTYSEVVDSSGTRDPCGEPLVTSYNSCFMGTVDYIWRSEGLQTVKVLAPIQKDVMQPSGGFPTKKWGSDHIALASELAFTR</sequence>
<feature type="compositionally biased region" description="Polar residues" evidence="1">
    <location>
        <begin position="386"/>
        <end position="413"/>
    </location>
</feature>
<dbReference type="InterPro" id="IPR050410">
    <property type="entry name" value="CCR4/nocturin_mRNA_transcr"/>
</dbReference>